<reference evidence="1" key="1">
    <citation type="submission" date="2021-06" db="EMBL/GenBank/DDBJ databases">
        <authorList>
            <person name="Hodson N. C."/>
            <person name="Mongue J. A."/>
            <person name="Jaron S. K."/>
        </authorList>
    </citation>
    <scope>NUCLEOTIDE SEQUENCE</scope>
</reference>
<dbReference type="Proteomes" id="UP000708208">
    <property type="component" value="Unassembled WGS sequence"/>
</dbReference>
<dbReference type="EMBL" id="CAJVCH010551621">
    <property type="protein sequence ID" value="CAG7829471.1"/>
    <property type="molecule type" value="Genomic_DNA"/>
</dbReference>
<keyword evidence="2" id="KW-1185">Reference proteome</keyword>
<proteinExistence type="predicted"/>
<accession>A0A8J2Q125</accession>
<evidence type="ECO:0000313" key="2">
    <source>
        <dbReference type="Proteomes" id="UP000708208"/>
    </source>
</evidence>
<gene>
    <name evidence="1" type="ORF">AFUS01_LOCUS39332</name>
</gene>
<dbReference type="AlphaFoldDB" id="A0A8J2Q125"/>
<sequence>MADNFGTCYGCNGPFLCFEEVARIDKPACPLHSMHPTYLNLEVAVGEEIFALCPGVAMGNRAWFKLIAGQIAFPSPSEAPPLVPRDDGGFDPHGMALLRWEKLLLAERAYSEEQPRVCGTPPKAIPVYCVRKQPKKANAVRHMPRVHQLVNELPREEFGAQ</sequence>
<comment type="caution">
    <text evidence="1">The sequence shown here is derived from an EMBL/GenBank/DDBJ whole genome shotgun (WGS) entry which is preliminary data.</text>
</comment>
<protein>
    <submittedName>
        <fullName evidence="1">Uncharacterized protein</fullName>
    </submittedName>
</protein>
<organism evidence="1 2">
    <name type="scientific">Allacma fusca</name>
    <dbReference type="NCBI Taxonomy" id="39272"/>
    <lineage>
        <taxon>Eukaryota</taxon>
        <taxon>Metazoa</taxon>
        <taxon>Ecdysozoa</taxon>
        <taxon>Arthropoda</taxon>
        <taxon>Hexapoda</taxon>
        <taxon>Collembola</taxon>
        <taxon>Symphypleona</taxon>
        <taxon>Sminthuridae</taxon>
        <taxon>Allacma</taxon>
    </lineage>
</organism>
<name>A0A8J2Q125_9HEXA</name>
<evidence type="ECO:0000313" key="1">
    <source>
        <dbReference type="EMBL" id="CAG7829471.1"/>
    </source>
</evidence>